<dbReference type="InterPro" id="IPR009057">
    <property type="entry name" value="Homeodomain-like_sf"/>
</dbReference>
<dbReference type="InterPro" id="IPR001647">
    <property type="entry name" value="HTH_TetR"/>
</dbReference>
<name>A0A6L7IW08_9ACTN</name>
<gene>
    <name evidence="2" type="ORF">GS424_005185</name>
</gene>
<dbReference type="Proteomes" id="UP000478463">
    <property type="component" value="Chromosome"/>
</dbReference>
<dbReference type="EMBL" id="CP063310">
    <property type="protein sequence ID" value="QOS69241.1"/>
    <property type="molecule type" value="Genomic_DNA"/>
</dbReference>
<organism evidence="2 3">
    <name type="scientific">Eggerthella guodeyinii</name>
    <dbReference type="NCBI Taxonomy" id="2690837"/>
    <lineage>
        <taxon>Bacteria</taxon>
        <taxon>Bacillati</taxon>
        <taxon>Actinomycetota</taxon>
        <taxon>Coriobacteriia</taxon>
        <taxon>Eggerthellales</taxon>
        <taxon>Eggerthellaceae</taxon>
        <taxon>Eggerthella</taxon>
    </lineage>
</organism>
<dbReference type="RefSeq" id="WP_160943129.1">
    <property type="nucleotide sequence ID" value="NZ_CP063310.1"/>
</dbReference>
<reference evidence="2 3" key="1">
    <citation type="submission" date="2020-10" db="EMBL/GenBank/DDBJ databases">
        <title>Eggerthella sp. nov., isolated from human feces.</title>
        <authorList>
            <person name="Yajun G."/>
        </authorList>
    </citation>
    <scope>NUCLEOTIDE SEQUENCE [LARGE SCALE GENOMIC DNA]</scope>
    <source>
        <strain evidence="2 3">HF-1101</strain>
    </source>
</reference>
<dbReference type="KEGG" id="egd:GS424_005185"/>
<proteinExistence type="predicted"/>
<dbReference type="InterPro" id="IPR050624">
    <property type="entry name" value="HTH-type_Tx_Regulator"/>
</dbReference>
<dbReference type="Pfam" id="PF00440">
    <property type="entry name" value="TetR_N"/>
    <property type="match status" value="1"/>
</dbReference>
<dbReference type="PANTHER" id="PTHR43479">
    <property type="entry name" value="ACREF/ENVCD OPERON REPRESSOR-RELATED"/>
    <property type="match status" value="1"/>
</dbReference>
<dbReference type="SUPFAM" id="SSF46689">
    <property type="entry name" value="Homeodomain-like"/>
    <property type="match status" value="1"/>
</dbReference>
<sequence length="179" mass="19853">MSTENPQKARSRAEMTAALVELLGEVPYRQVTVTMLAARSGYSRRTFYRHFDSVDAVMEGLMRGLGAEFSARAMDALDEGRSFSDLAQAFFSFWRERAGLLALLERNDLMHLVSRCFWPGFRADMLGDAGKGTGLEYGYRFMAGGMSSMLEQWVEEGCARSPEDLALIAGRMADHLAAG</sequence>
<accession>A0A6L7IW08</accession>
<evidence type="ECO:0000256" key="1">
    <source>
        <dbReference type="ARBA" id="ARBA00023125"/>
    </source>
</evidence>
<keyword evidence="1" id="KW-0238">DNA-binding</keyword>
<dbReference type="Gene3D" id="1.10.357.10">
    <property type="entry name" value="Tetracycline Repressor, domain 2"/>
    <property type="match status" value="1"/>
</dbReference>
<dbReference type="GO" id="GO:0003677">
    <property type="term" value="F:DNA binding"/>
    <property type="evidence" value="ECO:0007669"/>
    <property type="project" value="UniProtKB-UniRule"/>
</dbReference>
<dbReference type="PANTHER" id="PTHR43479:SF11">
    <property type="entry name" value="ACREF_ENVCD OPERON REPRESSOR-RELATED"/>
    <property type="match status" value="1"/>
</dbReference>
<evidence type="ECO:0000313" key="2">
    <source>
        <dbReference type="EMBL" id="QOS69241.1"/>
    </source>
</evidence>
<protein>
    <submittedName>
        <fullName evidence="2">TetR/AcrR family transcriptional regulator</fullName>
    </submittedName>
</protein>
<dbReference type="AlphaFoldDB" id="A0A6L7IW08"/>
<evidence type="ECO:0000313" key="3">
    <source>
        <dbReference type="Proteomes" id="UP000478463"/>
    </source>
</evidence>
<dbReference type="PROSITE" id="PS50977">
    <property type="entry name" value="HTH_TETR_2"/>
    <property type="match status" value="1"/>
</dbReference>